<evidence type="ECO:0000256" key="2">
    <source>
        <dbReference type="ARBA" id="ARBA00022475"/>
    </source>
</evidence>
<dbReference type="InterPro" id="IPR011701">
    <property type="entry name" value="MFS"/>
</dbReference>
<gene>
    <name evidence="9" type="ORF">FOE78_05940</name>
</gene>
<evidence type="ECO:0000313" key="9">
    <source>
        <dbReference type="EMBL" id="QDP95506.1"/>
    </source>
</evidence>
<dbReference type="KEGG" id="mik:FOE78_05940"/>
<name>A0A516PWE1_9ACTN</name>
<evidence type="ECO:0000256" key="5">
    <source>
        <dbReference type="ARBA" id="ARBA00023136"/>
    </source>
</evidence>
<keyword evidence="3 7" id="KW-0812">Transmembrane</keyword>
<dbReference type="PANTHER" id="PTHR23513">
    <property type="entry name" value="INTEGRAL MEMBRANE EFFLUX PROTEIN-RELATED"/>
    <property type="match status" value="1"/>
</dbReference>
<feature type="transmembrane region" description="Helical" evidence="7">
    <location>
        <begin position="157"/>
        <end position="177"/>
    </location>
</feature>
<feature type="transmembrane region" description="Helical" evidence="7">
    <location>
        <begin position="267"/>
        <end position="289"/>
    </location>
</feature>
<evidence type="ECO:0000256" key="6">
    <source>
        <dbReference type="SAM" id="MobiDB-lite"/>
    </source>
</evidence>
<dbReference type="SUPFAM" id="SSF103473">
    <property type="entry name" value="MFS general substrate transporter"/>
    <property type="match status" value="1"/>
</dbReference>
<keyword evidence="5 7" id="KW-0472">Membrane</keyword>
<dbReference type="CDD" id="cd06173">
    <property type="entry name" value="MFS_MefA_like"/>
    <property type="match status" value="1"/>
</dbReference>
<evidence type="ECO:0000256" key="7">
    <source>
        <dbReference type="SAM" id="Phobius"/>
    </source>
</evidence>
<dbReference type="PANTHER" id="PTHR23513:SF6">
    <property type="entry name" value="MAJOR FACILITATOR SUPERFAMILY ASSOCIATED DOMAIN-CONTAINING PROTEIN"/>
    <property type="match status" value="1"/>
</dbReference>
<dbReference type="EMBL" id="CP041692">
    <property type="protein sequence ID" value="QDP95506.1"/>
    <property type="molecule type" value="Genomic_DNA"/>
</dbReference>
<dbReference type="GO" id="GO:0005886">
    <property type="term" value="C:plasma membrane"/>
    <property type="evidence" value="ECO:0007669"/>
    <property type="project" value="UniProtKB-SubCell"/>
</dbReference>
<evidence type="ECO:0000256" key="4">
    <source>
        <dbReference type="ARBA" id="ARBA00022989"/>
    </source>
</evidence>
<feature type="transmembrane region" description="Helical" evidence="7">
    <location>
        <begin position="113"/>
        <end position="130"/>
    </location>
</feature>
<accession>A0A516PWE1</accession>
<dbReference type="GO" id="GO:0022857">
    <property type="term" value="F:transmembrane transporter activity"/>
    <property type="evidence" value="ECO:0007669"/>
    <property type="project" value="InterPro"/>
</dbReference>
<evidence type="ECO:0000256" key="3">
    <source>
        <dbReference type="ARBA" id="ARBA00022692"/>
    </source>
</evidence>
<comment type="subcellular location">
    <subcellularLocation>
        <location evidence="1">Cell membrane</location>
        <topology evidence="1">Multi-pass membrane protein</topology>
    </subcellularLocation>
</comment>
<dbReference type="Proteomes" id="UP000319263">
    <property type="component" value="Chromosome"/>
</dbReference>
<feature type="region of interest" description="Disordered" evidence="6">
    <location>
        <begin position="414"/>
        <end position="476"/>
    </location>
</feature>
<feature type="transmembrane region" description="Helical" evidence="7">
    <location>
        <begin position="183"/>
        <end position="200"/>
    </location>
</feature>
<feature type="transmembrane region" description="Helical" evidence="7">
    <location>
        <begin position="87"/>
        <end position="107"/>
    </location>
</feature>
<proteinExistence type="predicted"/>
<evidence type="ECO:0000259" key="8">
    <source>
        <dbReference type="PROSITE" id="PS50850"/>
    </source>
</evidence>
<feature type="transmembrane region" description="Helical" evidence="7">
    <location>
        <begin position="320"/>
        <end position="341"/>
    </location>
</feature>
<keyword evidence="4 7" id="KW-1133">Transmembrane helix</keyword>
<feature type="compositionally biased region" description="Low complexity" evidence="6">
    <location>
        <begin position="427"/>
        <end position="446"/>
    </location>
</feature>
<evidence type="ECO:0000256" key="1">
    <source>
        <dbReference type="ARBA" id="ARBA00004651"/>
    </source>
</evidence>
<dbReference type="OrthoDB" id="3613552at2"/>
<reference evidence="9 10" key="1">
    <citation type="submission" date="2019-07" db="EMBL/GenBank/DDBJ databases">
        <title>Microlunatus dokdonensis sp. nov. isolated from the rhizospheric soil of the wild plant Elymus tsukushiensis.</title>
        <authorList>
            <person name="Ghim S.-Y."/>
            <person name="Hwang Y.-J."/>
            <person name="Son J.-S."/>
            <person name="Shin J.-H."/>
        </authorList>
    </citation>
    <scope>NUCLEOTIDE SEQUENCE [LARGE SCALE GENOMIC DNA]</scope>
    <source>
        <strain evidence="9 10">KUDC0627</strain>
    </source>
</reference>
<dbReference type="PROSITE" id="PS50850">
    <property type="entry name" value="MFS"/>
    <property type="match status" value="1"/>
</dbReference>
<dbReference type="RefSeq" id="WP_143985478.1">
    <property type="nucleotide sequence ID" value="NZ_CP041692.1"/>
</dbReference>
<organism evidence="9 10">
    <name type="scientific">Microlunatus elymi</name>
    <dbReference type="NCBI Taxonomy" id="2596828"/>
    <lineage>
        <taxon>Bacteria</taxon>
        <taxon>Bacillati</taxon>
        <taxon>Actinomycetota</taxon>
        <taxon>Actinomycetes</taxon>
        <taxon>Propionibacteriales</taxon>
        <taxon>Propionibacteriaceae</taxon>
        <taxon>Microlunatus</taxon>
    </lineage>
</organism>
<feature type="transmembrane region" description="Helical" evidence="7">
    <location>
        <begin position="380"/>
        <end position="401"/>
    </location>
</feature>
<keyword evidence="2" id="KW-1003">Cell membrane</keyword>
<dbReference type="Pfam" id="PF07690">
    <property type="entry name" value="MFS_1"/>
    <property type="match status" value="1"/>
</dbReference>
<feature type="compositionally biased region" description="Polar residues" evidence="6">
    <location>
        <begin position="459"/>
        <end position="476"/>
    </location>
</feature>
<protein>
    <submittedName>
        <fullName evidence="9">MFS transporter</fullName>
    </submittedName>
</protein>
<dbReference type="AlphaFoldDB" id="A0A516PWE1"/>
<feature type="transmembrane region" description="Helical" evidence="7">
    <location>
        <begin position="296"/>
        <end position="314"/>
    </location>
</feature>
<feature type="domain" description="Major facilitator superfamily (MFS) profile" evidence="8">
    <location>
        <begin position="1"/>
        <end position="206"/>
    </location>
</feature>
<dbReference type="Gene3D" id="1.20.1250.20">
    <property type="entry name" value="MFS general substrate transporter like domains"/>
    <property type="match status" value="1"/>
</dbReference>
<keyword evidence="10" id="KW-1185">Reference proteome</keyword>
<evidence type="ECO:0000313" key="10">
    <source>
        <dbReference type="Proteomes" id="UP000319263"/>
    </source>
</evidence>
<feature type="transmembrane region" description="Helical" evidence="7">
    <location>
        <begin position="233"/>
        <end position="255"/>
    </location>
</feature>
<feature type="transmembrane region" description="Helical" evidence="7">
    <location>
        <begin position="353"/>
        <end position="374"/>
    </location>
</feature>
<dbReference type="InterPro" id="IPR036259">
    <property type="entry name" value="MFS_trans_sf"/>
</dbReference>
<sequence length="476" mass="48931">MVVGSGGGGQRRGQQSPVTDPRFLSFLGGAAMADIGDQAWIVVLAFAAAQSGDPLIATLTVAAGTIPRAILDLVGGAVADRLPTRPLLVGAAFVRVLVLVLGVLALIRYPEHTIAIMVVVAAFFGAADALHKPAIGTMPRQLVPMNQLVQAAGLRQLINRTALLVGPALAGLVLAAWALAGAMAGLIAVFAAAAILLSLVRTRYRRELAPRQSVLASTRQVVGYLRVDATARALTLTMIGLNFFVIPVINAGIAIRVHERGWGPHMLGVLTASIGVGAIVGTLAALLLHPRFPMRFALVLLVSQGFALALSGLLPQVGSAISLGLVGLTAGLSSPMLGGTTQTIVHESYIGRIYALFALADDALIPFALVGYGICAKAIGVEATTVICGLAMAALMGIGLLRKALRNLQLGDGDQRRAPEADDDAESAAAQSGRASSETASSASSETAEEQQDERSRDQSPGSDGSVADRTSNATG</sequence>
<dbReference type="InterPro" id="IPR020846">
    <property type="entry name" value="MFS_dom"/>
</dbReference>